<dbReference type="Gene3D" id="2.40.160.210">
    <property type="entry name" value="Acyl-CoA thioesterase, double hotdog domain"/>
    <property type="match status" value="1"/>
</dbReference>
<protein>
    <submittedName>
        <fullName evidence="5">Acyl-CoA thioesterase II</fullName>
    </submittedName>
</protein>
<dbReference type="EMBL" id="JADCSA010000001">
    <property type="protein sequence ID" value="MBE7323099.1"/>
    <property type="molecule type" value="Genomic_DNA"/>
</dbReference>
<feature type="domain" description="Acyl-CoA thioesterase 2 C-terminal" evidence="3">
    <location>
        <begin position="176"/>
        <end position="280"/>
    </location>
</feature>
<dbReference type="CDD" id="cd03445">
    <property type="entry name" value="Thioesterase_II_repeat2"/>
    <property type="match status" value="1"/>
</dbReference>
<dbReference type="Proteomes" id="UP000756387">
    <property type="component" value="Unassembled WGS sequence"/>
</dbReference>
<gene>
    <name evidence="5" type="ORF">IEQ44_00350</name>
</gene>
<evidence type="ECO:0000313" key="5">
    <source>
        <dbReference type="EMBL" id="MBE7323099.1"/>
    </source>
</evidence>
<comment type="caution">
    <text evidence="5">The sequence shown here is derived from an EMBL/GenBank/DDBJ whole genome shotgun (WGS) entry which is preliminary data.</text>
</comment>
<evidence type="ECO:0000256" key="1">
    <source>
        <dbReference type="ARBA" id="ARBA00006538"/>
    </source>
</evidence>
<dbReference type="PANTHER" id="PTHR11066">
    <property type="entry name" value="ACYL-COA THIOESTERASE"/>
    <property type="match status" value="1"/>
</dbReference>
<dbReference type="InterPro" id="IPR029069">
    <property type="entry name" value="HotDog_dom_sf"/>
</dbReference>
<comment type="similarity">
    <text evidence="1">Belongs to the C/M/P thioester hydrolase family.</text>
</comment>
<dbReference type="RefSeq" id="WP_193636441.1">
    <property type="nucleotide sequence ID" value="NZ_JADCSA010000001.1"/>
</dbReference>
<dbReference type="PANTHER" id="PTHR11066:SF34">
    <property type="entry name" value="ACYL-COENZYME A THIOESTERASE 8"/>
    <property type="match status" value="1"/>
</dbReference>
<accession>A0ABR9RNF6</accession>
<dbReference type="Pfam" id="PF02551">
    <property type="entry name" value="Acyl_CoA_thio"/>
    <property type="match status" value="1"/>
</dbReference>
<organism evidence="5 6">
    <name type="scientific">Nocardioides malaquae</name>
    <dbReference type="NCBI Taxonomy" id="2773426"/>
    <lineage>
        <taxon>Bacteria</taxon>
        <taxon>Bacillati</taxon>
        <taxon>Actinomycetota</taxon>
        <taxon>Actinomycetes</taxon>
        <taxon>Propionibacteriales</taxon>
        <taxon>Nocardioidaceae</taxon>
        <taxon>Nocardioides</taxon>
    </lineage>
</organism>
<feature type="domain" description="Acyl-CoA thioesterase-like N-terminal HotDog" evidence="4">
    <location>
        <begin position="33"/>
        <end position="108"/>
    </location>
</feature>
<dbReference type="CDD" id="cd03444">
    <property type="entry name" value="Thioesterase_II_repeat1"/>
    <property type="match status" value="1"/>
</dbReference>
<evidence type="ECO:0000259" key="4">
    <source>
        <dbReference type="Pfam" id="PF13622"/>
    </source>
</evidence>
<dbReference type="Pfam" id="PF13622">
    <property type="entry name" value="4HBT_3"/>
    <property type="match status" value="1"/>
</dbReference>
<keyword evidence="2" id="KW-0378">Hydrolase</keyword>
<evidence type="ECO:0000259" key="3">
    <source>
        <dbReference type="Pfam" id="PF02551"/>
    </source>
</evidence>
<proteinExistence type="inferred from homology"/>
<sequence length="285" mass="31641">MAGSVEKLLELLEIEQLDVDLFRGAQPETERQRVFGGQVAAQALVAASRSADPEFELHSLHSYFLRPGDHLVPIIYRVERIRDGRSFETRRVVALQHGREIYSQTCNFQKPEDGYEHSDQAPVVGRPEEGLSLADLAAARSEKELRHWQHEWAGLDIRHMGMSGHGLEVDPARPAEARLWVKVDGALPDDPVLQKAAFTYASDLTLIGASLVPHGIHINSPKLQPASLDHTIWFHRPLRADDWWLYDQTSPSASGGRGLSLARVFASDGTLAATVAQEGLIRRIG</sequence>
<dbReference type="InterPro" id="IPR003703">
    <property type="entry name" value="Acyl_CoA_thio"/>
</dbReference>
<reference evidence="5 6" key="1">
    <citation type="submission" date="2020-10" db="EMBL/GenBank/DDBJ databases">
        <title>Nocardioides sp. isolated from sludge.</title>
        <authorList>
            <person name="Zhang X."/>
        </authorList>
    </citation>
    <scope>NUCLEOTIDE SEQUENCE [LARGE SCALE GENOMIC DNA]</scope>
    <source>
        <strain evidence="5 6">Y6</strain>
    </source>
</reference>
<dbReference type="InterPro" id="IPR025652">
    <property type="entry name" value="TesB_C"/>
</dbReference>
<dbReference type="InterPro" id="IPR049449">
    <property type="entry name" value="TesB_ACOT8-like_N"/>
</dbReference>
<dbReference type="SUPFAM" id="SSF54637">
    <property type="entry name" value="Thioesterase/thiol ester dehydrase-isomerase"/>
    <property type="match status" value="2"/>
</dbReference>
<evidence type="ECO:0000313" key="6">
    <source>
        <dbReference type="Proteomes" id="UP000756387"/>
    </source>
</evidence>
<evidence type="ECO:0000256" key="2">
    <source>
        <dbReference type="ARBA" id="ARBA00022801"/>
    </source>
</evidence>
<name>A0ABR9RNF6_9ACTN</name>
<keyword evidence="6" id="KW-1185">Reference proteome</keyword>
<dbReference type="InterPro" id="IPR042171">
    <property type="entry name" value="Acyl-CoA_hotdog"/>
</dbReference>